<evidence type="ECO:0000256" key="1">
    <source>
        <dbReference type="SAM" id="MobiDB-lite"/>
    </source>
</evidence>
<reference evidence="2 3" key="1">
    <citation type="submission" date="2023-08" db="EMBL/GenBank/DDBJ databases">
        <title>Black Yeasts Isolated from many extreme environments.</title>
        <authorList>
            <person name="Coleine C."/>
            <person name="Stajich J.E."/>
            <person name="Selbmann L."/>
        </authorList>
    </citation>
    <scope>NUCLEOTIDE SEQUENCE [LARGE SCALE GENOMIC DNA]</scope>
    <source>
        <strain evidence="2 3">CCFEE 5935</strain>
    </source>
</reference>
<feature type="compositionally biased region" description="Basic and acidic residues" evidence="1">
    <location>
        <begin position="47"/>
        <end position="58"/>
    </location>
</feature>
<evidence type="ECO:0000313" key="2">
    <source>
        <dbReference type="EMBL" id="KAK5171824.1"/>
    </source>
</evidence>
<dbReference type="RefSeq" id="XP_064660668.1">
    <property type="nucleotide sequence ID" value="XM_064800717.1"/>
</dbReference>
<feature type="region of interest" description="Disordered" evidence="1">
    <location>
        <begin position="1"/>
        <end position="160"/>
    </location>
</feature>
<feature type="compositionally biased region" description="Low complexity" evidence="1">
    <location>
        <begin position="69"/>
        <end position="88"/>
    </location>
</feature>
<name>A0AAV9PH40_9PEZI</name>
<keyword evidence="3" id="KW-1185">Reference proteome</keyword>
<feature type="compositionally biased region" description="Basic residues" evidence="1">
    <location>
        <begin position="150"/>
        <end position="160"/>
    </location>
</feature>
<gene>
    <name evidence="2" type="ORF">LTR77_003460</name>
</gene>
<feature type="compositionally biased region" description="Basic and acidic residues" evidence="1">
    <location>
        <begin position="119"/>
        <end position="149"/>
    </location>
</feature>
<sequence length="160" mass="18041">MPTTTKTNPNYPRTPATPNKKKVRIDPVGKTASDCTWQRRTPLEASSGKDKRSSRCERPPTPQRRRSNAGIIAAVGLSALAAAQQQQADSNRERRARGKSPGRQRERYPQQPVPRSPRRREGGQQGGREKRQEGGRGQKEGRGEDEVARVVRRRKYTVYL</sequence>
<evidence type="ECO:0000313" key="3">
    <source>
        <dbReference type="Proteomes" id="UP001337655"/>
    </source>
</evidence>
<proteinExistence type="predicted"/>
<comment type="caution">
    <text evidence="2">The sequence shown here is derived from an EMBL/GenBank/DDBJ whole genome shotgun (WGS) entry which is preliminary data.</text>
</comment>
<dbReference type="GeneID" id="89924807"/>
<feature type="compositionally biased region" description="Polar residues" evidence="1">
    <location>
        <begin position="1"/>
        <end position="11"/>
    </location>
</feature>
<dbReference type="Proteomes" id="UP001337655">
    <property type="component" value="Unassembled WGS sequence"/>
</dbReference>
<organism evidence="2 3">
    <name type="scientific">Saxophila tyrrhenica</name>
    <dbReference type="NCBI Taxonomy" id="1690608"/>
    <lineage>
        <taxon>Eukaryota</taxon>
        <taxon>Fungi</taxon>
        <taxon>Dikarya</taxon>
        <taxon>Ascomycota</taxon>
        <taxon>Pezizomycotina</taxon>
        <taxon>Dothideomycetes</taxon>
        <taxon>Dothideomycetidae</taxon>
        <taxon>Mycosphaerellales</taxon>
        <taxon>Extremaceae</taxon>
        <taxon>Saxophila</taxon>
    </lineage>
</organism>
<protein>
    <submittedName>
        <fullName evidence="2">Uncharacterized protein</fullName>
    </submittedName>
</protein>
<accession>A0AAV9PH40</accession>
<dbReference type="AlphaFoldDB" id="A0AAV9PH40"/>
<dbReference type="EMBL" id="JAVRRT010000005">
    <property type="protein sequence ID" value="KAK5171824.1"/>
    <property type="molecule type" value="Genomic_DNA"/>
</dbReference>